<gene>
    <name evidence="1" type="ORF">GCM10023205_04150</name>
</gene>
<organism evidence="1 2">
    <name type="scientific">Yinghuangia aomiensis</name>
    <dbReference type="NCBI Taxonomy" id="676205"/>
    <lineage>
        <taxon>Bacteria</taxon>
        <taxon>Bacillati</taxon>
        <taxon>Actinomycetota</taxon>
        <taxon>Actinomycetes</taxon>
        <taxon>Kitasatosporales</taxon>
        <taxon>Streptomycetaceae</taxon>
        <taxon>Yinghuangia</taxon>
    </lineage>
</organism>
<dbReference type="Proteomes" id="UP001500466">
    <property type="component" value="Unassembled WGS sequence"/>
</dbReference>
<evidence type="ECO:0000313" key="1">
    <source>
        <dbReference type="EMBL" id="GAA4947403.1"/>
    </source>
</evidence>
<accession>A0ABP9GMR7</accession>
<proteinExistence type="predicted"/>
<protein>
    <submittedName>
        <fullName evidence="1">Uncharacterized protein</fullName>
    </submittedName>
</protein>
<sequence length="109" mass="11924">MPPQTMLPYQHVLAYRGARQAFHTPRSTGNASLVCMTDREYSALFGVFRETGVLNREGFYLPTYDPESGKPVGGIDAHEFAHRLLAALGRCGAQEGTCTRCLSAVDDDS</sequence>
<name>A0ABP9GMR7_9ACTN</name>
<dbReference type="EMBL" id="BAABHS010000001">
    <property type="protein sequence ID" value="GAA4947403.1"/>
    <property type="molecule type" value="Genomic_DNA"/>
</dbReference>
<keyword evidence="2" id="KW-1185">Reference proteome</keyword>
<comment type="caution">
    <text evidence="1">The sequence shown here is derived from an EMBL/GenBank/DDBJ whole genome shotgun (WGS) entry which is preliminary data.</text>
</comment>
<reference evidence="2" key="1">
    <citation type="journal article" date="2019" name="Int. J. Syst. Evol. Microbiol.">
        <title>The Global Catalogue of Microorganisms (GCM) 10K type strain sequencing project: providing services to taxonomists for standard genome sequencing and annotation.</title>
        <authorList>
            <consortium name="The Broad Institute Genomics Platform"/>
            <consortium name="The Broad Institute Genome Sequencing Center for Infectious Disease"/>
            <person name="Wu L."/>
            <person name="Ma J."/>
        </authorList>
    </citation>
    <scope>NUCLEOTIDE SEQUENCE [LARGE SCALE GENOMIC DNA]</scope>
    <source>
        <strain evidence="2">JCM 17986</strain>
    </source>
</reference>
<evidence type="ECO:0000313" key="2">
    <source>
        <dbReference type="Proteomes" id="UP001500466"/>
    </source>
</evidence>